<evidence type="ECO:0000256" key="1">
    <source>
        <dbReference type="ARBA" id="ARBA00000553"/>
    </source>
</evidence>
<keyword evidence="12" id="KW-1185">Reference proteome</keyword>
<dbReference type="Pfam" id="PF02578">
    <property type="entry name" value="Cu-oxidase_4"/>
    <property type="match status" value="1"/>
</dbReference>
<keyword evidence="5" id="KW-0378">Hydrolase</keyword>
<dbReference type="CDD" id="cd16833">
    <property type="entry name" value="YfiH"/>
    <property type="match status" value="1"/>
</dbReference>
<proteinExistence type="inferred from homology"/>
<evidence type="ECO:0000256" key="5">
    <source>
        <dbReference type="ARBA" id="ARBA00022801"/>
    </source>
</evidence>
<dbReference type="InterPro" id="IPR011324">
    <property type="entry name" value="Cytotoxic_necrot_fac-like_cat"/>
</dbReference>
<gene>
    <name evidence="11" type="primary">pgeF</name>
    <name evidence="11" type="ORF">L2737_14690</name>
</gene>
<comment type="catalytic activity">
    <reaction evidence="9">
        <text>S-methyl-5'-thioadenosine + phosphate = 5-(methylsulfanyl)-alpha-D-ribose 1-phosphate + adenine</text>
        <dbReference type="Rhea" id="RHEA:11852"/>
        <dbReference type="ChEBI" id="CHEBI:16708"/>
        <dbReference type="ChEBI" id="CHEBI:17509"/>
        <dbReference type="ChEBI" id="CHEBI:43474"/>
        <dbReference type="ChEBI" id="CHEBI:58533"/>
        <dbReference type="EC" id="2.4.2.28"/>
    </reaction>
    <physiologicalReaction direction="left-to-right" evidence="9">
        <dbReference type="Rhea" id="RHEA:11853"/>
    </physiologicalReaction>
</comment>
<dbReference type="NCBIfam" id="TIGR00726">
    <property type="entry name" value="peptidoglycan editing factor PgeF"/>
    <property type="match status" value="1"/>
</dbReference>
<evidence type="ECO:0000313" key="12">
    <source>
        <dbReference type="Proteomes" id="UP001202134"/>
    </source>
</evidence>
<dbReference type="PANTHER" id="PTHR30616:SF2">
    <property type="entry name" value="PURINE NUCLEOSIDE PHOSPHORYLASE LACC1"/>
    <property type="match status" value="1"/>
</dbReference>
<dbReference type="RefSeq" id="WP_248956209.1">
    <property type="nucleotide sequence ID" value="NZ_JAKIKU010000008.1"/>
</dbReference>
<accession>A0ABT0KRT0</accession>
<comment type="catalytic activity">
    <reaction evidence="8">
        <text>adenosine + phosphate = alpha-D-ribose 1-phosphate + adenine</text>
        <dbReference type="Rhea" id="RHEA:27642"/>
        <dbReference type="ChEBI" id="CHEBI:16335"/>
        <dbReference type="ChEBI" id="CHEBI:16708"/>
        <dbReference type="ChEBI" id="CHEBI:43474"/>
        <dbReference type="ChEBI" id="CHEBI:57720"/>
        <dbReference type="EC" id="2.4.2.1"/>
    </reaction>
    <physiologicalReaction direction="left-to-right" evidence="8">
        <dbReference type="Rhea" id="RHEA:27643"/>
    </physiologicalReaction>
</comment>
<dbReference type="Proteomes" id="UP001202134">
    <property type="component" value="Unassembled WGS sequence"/>
</dbReference>
<name>A0ABT0KRT0_9GAMM</name>
<dbReference type="InterPro" id="IPR003730">
    <property type="entry name" value="Cu_polyphenol_OxRdtase"/>
</dbReference>
<sequence>MYKASWPIPENVGIAMTHRHGGVSKPPFDSLNLGLHVGDLASDVLANRALIQQQLLIASPLLWLEQVHGTEIIDCSNLSVASLANKLPPKADGSYSSSAHISLAIMTADCLPVLLCNKQGTEIAAVHAGWRGLCDGVIEVAVNKFNCETTDIMAFLGPAIGPEAFEVGAEVKHQFVEQHPDSSQFFKSVANNLQNDSNKYLADLASLAKHRLTLLGVNQVFSADVCTFSSHDYFSYRRDQKTGRMASLIWLKS</sequence>
<evidence type="ECO:0000256" key="3">
    <source>
        <dbReference type="ARBA" id="ARBA00022679"/>
    </source>
</evidence>
<keyword evidence="6" id="KW-0862">Zinc</keyword>
<keyword evidence="3" id="KW-0808">Transferase</keyword>
<organism evidence="11 12">
    <name type="scientific">Shewanella electrodiphila</name>
    <dbReference type="NCBI Taxonomy" id="934143"/>
    <lineage>
        <taxon>Bacteria</taxon>
        <taxon>Pseudomonadati</taxon>
        <taxon>Pseudomonadota</taxon>
        <taxon>Gammaproteobacteria</taxon>
        <taxon>Alteromonadales</taxon>
        <taxon>Shewanellaceae</taxon>
        <taxon>Shewanella</taxon>
    </lineage>
</organism>
<evidence type="ECO:0000256" key="2">
    <source>
        <dbReference type="ARBA" id="ARBA00007353"/>
    </source>
</evidence>
<comment type="caution">
    <text evidence="11">The sequence shown here is derived from an EMBL/GenBank/DDBJ whole genome shotgun (WGS) entry which is preliminary data.</text>
</comment>
<protein>
    <recommendedName>
        <fullName evidence="10">Purine nucleoside phosphorylase</fullName>
    </recommendedName>
</protein>
<dbReference type="InterPro" id="IPR038371">
    <property type="entry name" value="Cu_polyphenol_OxRdtase_sf"/>
</dbReference>
<evidence type="ECO:0000256" key="10">
    <source>
        <dbReference type="RuleBase" id="RU361274"/>
    </source>
</evidence>
<dbReference type="EMBL" id="JAKIKU010000008">
    <property type="protein sequence ID" value="MCL1046558.1"/>
    <property type="molecule type" value="Genomic_DNA"/>
</dbReference>
<evidence type="ECO:0000256" key="4">
    <source>
        <dbReference type="ARBA" id="ARBA00022723"/>
    </source>
</evidence>
<evidence type="ECO:0000256" key="9">
    <source>
        <dbReference type="ARBA" id="ARBA00049893"/>
    </source>
</evidence>
<dbReference type="SUPFAM" id="SSF64438">
    <property type="entry name" value="CNF1/YfiH-like putative cysteine hydrolases"/>
    <property type="match status" value="1"/>
</dbReference>
<dbReference type="Gene3D" id="3.60.140.10">
    <property type="entry name" value="CNF1/YfiH-like putative cysteine hydrolases"/>
    <property type="match status" value="1"/>
</dbReference>
<comment type="catalytic activity">
    <reaction evidence="1">
        <text>inosine + phosphate = alpha-D-ribose 1-phosphate + hypoxanthine</text>
        <dbReference type="Rhea" id="RHEA:27646"/>
        <dbReference type="ChEBI" id="CHEBI:17368"/>
        <dbReference type="ChEBI" id="CHEBI:17596"/>
        <dbReference type="ChEBI" id="CHEBI:43474"/>
        <dbReference type="ChEBI" id="CHEBI:57720"/>
        <dbReference type="EC" id="2.4.2.1"/>
    </reaction>
    <physiologicalReaction direction="left-to-right" evidence="1">
        <dbReference type="Rhea" id="RHEA:27647"/>
    </physiologicalReaction>
</comment>
<evidence type="ECO:0000256" key="7">
    <source>
        <dbReference type="ARBA" id="ARBA00047989"/>
    </source>
</evidence>
<dbReference type="PANTHER" id="PTHR30616">
    <property type="entry name" value="UNCHARACTERIZED PROTEIN YFIH"/>
    <property type="match status" value="1"/>
</dbReference>
<comment type="similarity">
    <text evidence="2 10">Belongs to the purine nucleoside phosphorylase YfiH/LACC1 family.</text>
</comment>
<evidence type="ECO:0000256" key="6">
    <source>
        <dbReference type="ARBA" id="ARBA00022833"/>
    </source>
</evidence>
<evidence type="ECO:0000256" key="8">
    <source>
        <dbReference type="ARBA" id="ARBA00048968"/>
    </source>
</evidence>
<reference evidence="11 12" key="1">
    <citation type="submission" date="2022-01" db="EMBL/GenBank/DDBJ databases">
        <title>Whole genome-based taxonomy of the Shewanellaceae.</title>
        <authorList>
            <person name="Martin-Rodriguez A.J."/>
        </authorList>
    </citation>
    <scope>NUCLEOTIDE SEQUENCE [LARGE SCALE GENOMIC DNA]</scope>
    <source>
        <strain evidence="11 12">DSM 24955</strain>
    </source>
</reference>
<evidence type="ECO:0000313" key="11">
    <source>
        <dbReference type="EMBL" id="MCL1046558.1"/>
    </source>
</evidence>
<keyword evidence="4" id="KW-0479">Metal-binding</keyword>
<comment type="catalytic activity">
    <reaction evidence="7">
        <text>adenosine + H2O + H(+) = inosine + NH4(+)</text>
        <dbReference type="Rhea" id="RHEA:24408"/>
        <dbReference type="ChEBI" id="CHEBI:15377"/>
        <dbReference type="ChEBI" id="CHEBI:15378"/>
        <dbReference type="ChEBI" id="CHEBI:16335"/>
        <dbReference type="ChEBI" id="CHEBI:17596"/>
        <dbReference type="ChEBI" id="CHEBI:28938"/>
        <dbReference type="EC" id="3.5.4.4"/>
    </reaction>
    <physiologicalReaction direction="left-to-right" evidence="7">
        <dbReference type="Rhea" id="RHEA:24409"/>
    </physiologicalReaction>
</comment>